<dbReference type="AlphaFoldDB" id="A0A1G7RB88"/>
<reference evidence="2" key="1">
    <citation type="submission" date="2016-10" db="EMBL/GenBank/DDBJ databases">
        <authorList>
            <person name="Varghese N."/>
            <person name="Submissions S."/>
        </authorList>
    </citation>
    <scope>NUCLEOTIDE SEQUENCE [LARGE SCALE GENOMIC DNA]</scope>
    <source>
        <strain evidence="2">DSM 16477</strain>
    </source>
</reference>
<accession>A0A1G7RB88</accession>
<evidence type="ECO:0000313" key="2">
    <source>
        <dbReference type="Proteomes" id="UP000199399"/>
    </source>
</evidence>
<keyword evidence="2" id="KW-1185">Reference proteome</keyword>
<name>A0A1G7RB88_9RHOB</name>
<protein>
    <submittedName>
        <fullName evidence="1">Uncharacterized protein</fullName>
    </submittedName>
</protein>
<proteinExistence type="predicted"/>
<sequence>MLRKIAWGNIELIAEKSTATESRKDLVRTLRRVLEHLDLTIETSEFNFEYTVHRACFRKGMKKSFSPSIAVPSVFVREINGQLLICEMQKNEELADLIRAVNLRIGDLKPLTERSESLSDEVQALRNDFEKFIESTAHNFALIVDPVGSRFEESLTFDPDWPTEIFPDFSFLPKER</sequence>
<gene>
    <name evidence="1" type="ORF">SAMN04489759_104330</name>
</gene>
<dbReference type="Proteomes" id="UP000199399">
    <property type="component" value="Unassembled WGS sequence"/>
</dbReference>
<dbReference type="EMBL" id="FNBP01000004">
    <property type="protein sequence ID" value="SDG07944.1"/>
    <property type="molecule type" value="Genomic_DNA"/>
</dbReference>
<evidence type="ECO:0000313" key="1">
    <source>
        <dbReference type="EMBL" id="SDG07944.1"/>
    </source>
</evidence>
<organism evidence="1 2">
    <name type="scientific">Sulfitobacter delicatus</name>
    <dbReference type="NCBI Taxonomy" id="218672"/>
    <lineage>
        <taxon>Bacteria</taxon>
        <taxon>Pseudomonadati</taxon>
        <taxon>Pseudomonadota</taxon>
        <taxon>Alphaproteobacteria</taxon>
        <taxon>Rhodobacterales</taxon>
        <taxon>Roseobacteraceae</taxon>
        <taxon>Sulfitobacter</taxon>
    </lineage>
</organism>